<organism evidence="3 4">
    <name type="scientific">Salipaludibacillus keqinensis</name>
    <dbReference type="NCBI Taxonomy" id="2045207"/>
    <lineage>
        <taxon>Bacteria</taxon>
        <taxon>Bacillati</taxon>
        <taxon>Bacillota</taxon>
        <taxon>Bacilli</taxon>
        <taxon>Bacillales</taxon>
        <taxon>Bacillaceae</taxon>
    </lineage>
</organism>
<dbReference type="RefSeq" id="WP_110610317.1">
    <property type="nucleotide sequence ID" value="NZ_PDOD01000003.1"/>
</dbReference>
<accession>A0A323TCL1</accession>
<dbReference type="Pfam" id="PF04012">
    <property type="entry name" value="PspA_IM30"/>
    <property type="match status" value="1"/>
</dbReference>
<protein>
    <recommendedName>
        <fullName evidence="5">Phage shock protein A</fullName>
    </recommendedName>
</protein>
<name>A0A323TCL1_9BACI</name>
<dbReference type="InterPro" id="IPR007157">
    <property type="entry name" value="PspA_VIPP1"/>
</dbReference>
<comment type="similarity">
    <text evidence="1">Belongs to the PspA/Vipp/IM30 family.</text>
</comment>
<dbReference type="OrthoDB" id="2968741at2"/>
<sequence length="199" mass="23538">MILWFRRLKRFFTDDESKGESESSGDLVEMVDELLRDMDSELADMQGSLNKQIASEKRLKRRIELMQKDSLQREQDAIQFLEMNDDQSARRALLKKEEADRGIEEMVSLYESAQVHKQELLRHIDEHRLDYKRLQKKKSELQSKRNLHPSSSVHEMEIAKDHVLPQNDLEEVRFDKGQSLKSTVDEKLAELKQSLKKRK</sequence>
<evidence type="ECO:0000313" key="4">
    <source>
        <dbReference type="Proteomes" id="UP000248214"/>
    </source>
</evidence>
<feature type="region of interest" description="Disordered" evidence="2">
    <location>
        <begin position="139"/>
        <end position="164"/>
    </location>
</feature>
<dbReference type="EMBL" id="PDOD01000003">
    <property type="protein sequence ID" value="PYZ92769.1"/>
    <property type="molecule type" value="Genomic_DNA"/>
</dbReference>
<evidence type="ECO:0000313" key="3">
    <source>
        <dbReference type="EMBL" id="PYZ92769.1"/>
    </source>
</evidence>
<reference evidence="3 4" key="1">
    <citation type="submission" date="2017-10" db="EMBL/GenBank/DDBJ databases">
        <title>Bacillus sp. nov., a halophilic bacterium isolated from a Keqin Lake.</title>
        <authorList>
            <person name="Wang H."/>
        </authorList>
    </citation>
    <scope>NUCLEOTIDE SEQUENCE [LARGE SCALE GENOMIC DNA]</scope>
    <source>
        <strain evidence="3 4">KQ-12</strain>
    </source>
</reference>
<evidence type="ECO:0000256" key="2">
    <source>
        <dbReference type="SAM" id="MobiDB-lite"/>
    </source>
</evidence>
<feature type="compositionally biased region" description="Basic and acidic residues" evidence="2">
    <location>
        <begin position="154"/>
        <end position="163"/>
    </location>
</feature>
<comment type="caution">
    <text evidence="3">The sequence shown here is derived from an EMBL/GenBank/DDBJ whole genome shotgun (WGS) entry which is preliminary data.</text>
</comment>
<gene>
    <name evidence="3" type="ORF">CR194_14040</name>
</gene>
<dbReference type="Proteomes" id="UP000248214">
    <property type="component" value="Unassembled WGS sequence"/>
</dbReference>
<evidence type="ECO:0008006" key="5">
    <source>
        <dbReference type="Google" id="ProtNLM"/>
    </source>
</evidence>
<dbReference type="AlphaFoldDB" id="A0A323TCL1"/>
<evidence type="ECO:0000256" key="1">
    <source>
        <dbReference type="ARBA" id="ARBA00043985"/>
    </source>
</evidence>
<proteinExistence type="inferred from homology"/>
<keyword evidence="4" id="KW-1185">Reference proteome</keyword>